<dbReference type="PANTHER" id="PTHR21660">
    <property type="entry name" value="THIOESTERASE SUPERFAMILY MEMBER-RELATED"/>
    <property type="match status" value="1"/>
</dbReference>
<evidence type="ECO:0000313" key="5">
    <source>
        <dbReference type="Proteomes" id="UP000198748"/>
    </source>
</evidence>
<dbReference type="OrthoDB" id="32575at2"/>
<dbReference type="InterPro" id="IPR006683">
    <property type="entry name" value="Thioestr_dom"/>
</dbReference>
<dbReference type="Gene3D" id="3.10.129.10">
    <property type="entry name" value="Hotdog Thioesterase"/>
    <property type="match status" value="1"/>
</dbReference>
<dbReference type="GO" id="GO:0047617">
    <property type="term" value="F:fatty acyl-CoA hydrolase activity"/>
    <property type="evidence" value="ECO:0007669"/>
    <property type="project" value="InterPro"/>
</dbReference>
<dbReference type="InterPro" id="IPR039298">
    <property type="entry name" value="ACOT13"/>
</dbReference>
<name>A0A1G7JEJ1_9BACT</name>
<evidence type="ECO:0000313" key="4">
    <source>
        <dbReference type="EMBL" id="SDF23336.1"/>
    </source>
</evidence>
<gene>
    <name evidence="4" type="ORF">SAMN04487996_109269</name>
</gene>
<dbReference type="CDD" id="cd03443">
    <property type="entry name" value="PaaI_thioesterase"/>
    <property type="match status" value="1"/>
</dbReference>
<dbReference type="InterPro" id="IPR029069">
    <property type="entry name" value="HotDog_dom_sf"/>
</dbReference>
<dbReference type="Proteomes" id="UP000198748">
    <property type="component" value="Unassembled WGS sequence"/>
</dbReference>
<evidence type="ECO:0000259" key="3">
    <source>
        <dbReference type="Pfam" id="PF03061"/>
    </source>
</evidence>
<evidence type="ECO:0000256" key="2">
    <source>
        <dbReference type="ARBA" id="ARBA00022801"/>
    </source>
</evidence>
<sequence>MNTHSHIDPQTENKRLSFLRQFIGRPMDQHFSPVAKWLNGVLLSIEEGAMEVEYQVREDMCNPMGTLHGGIAATILDDIVGTMVYALGREFGFTSVNLNCDFLNPAVVGDVLVAKSAVIRAGKNIVHVEGRLVNGNGRMIAKCTSNLIQTAFKLPLVPGQ</sequence>
<protein>
    <submittedName>
        <fullName evidence="4">Uncharacterized domain 1-containing protein</fullName>
    </submittedName>
</protein>
<keyword evidence="2" id="KW-0378">Hydrolase</keyword>
<comment type="similarity">
    <text evidence="1">Belongs to the thioesterase PaaI family.</text>
</comment>
<dbReference type="Pfam" id="PF03061">
    <property type="entry name" value="4HBT"/>
    <property type="match status" value="1"/>
</dbReference>
<dbReference type="AlphaFoldDB" id="A0A1G7JEJ1"/>
<dbReference type="NCBIfam" id="TIGR00369">
    <property type="entry name" value="unchar_dom_1"/>
    <property type="match status" value="1"/>
</dbReference>
<dbReference type="STRING" id="659014.SAMN04487996_109269"/>
<evidence type="ECO:0000256" key="1">
    <source>
        <dbReference type="ARBA" id="ARBA00008324"/>
    </source>
</evidence>
<proteinExistence type="inferred from homology"/>
<feature type="domain" description="Thioesterase" evidence="3">
    <location>
        <begin position="64"/>
        <end position="139"/>
    </location>
</feature>
<accession>A0A1G7JEJ1</accession>
<dbReference type="InterPro" id="IPR003736">
    <property type="entry name" value="PAAI_dom"/>
</dbReference>
<dbReference type="SUPFAM" id="SSF54637">
    <property type="entry name" value="Thioesterase/thiol ester dehydrase-isomerase"/>
    <property type="match status" value="1"/>
</dbReference>
<reference evidence="5" key="1">
    <citation type="submission" date="2016-10" db="EMBL/GenBank/DDBJ databases">
        <authorList>
            <person name="Varghese N."/>
            <person name="Submissions S."/>
        </authorList>
    </citation>
    <scope>NUCLEOTIDE SEQUENCE [LARGE SCALE GENOMIC DNA]</scope>
    <source>
        <strain evidence="5">DSM 25329</strain>
    </source>
</reference>
<dbReference type="EMBL" id="FNAN01000009">
    <property type="protein sequence ID" value="SDF23336.1"/>
    <property type="molecule type" value="Genomic_DNA"/>
</dbReference>
<dbReference type="PANTHER" id="PTHR21660:SF1">
    <property type="entry name" value="ACYL-COENZYME A THIOESTERASE 13"/>
    <property type="match status" value="1"/>
</dbReference>
<organism evidence="4 5">
    <name type="scientific">Dyadobacter soli</name>
    <dbReference type="NCBI Taxonomy" id="659014"/>
    <lineage>
        <taxon>Bacteria</taxon>
        <taxon>Pseudomonadati</taxon>
        <taxon>Bacteroidota</taxon>
        <taxon>Cytophagia</taxon>
        <taxon>Cytophagales</taxon>
        <taxon>Spirosomataceae</taxon>
        <taxon>Dyadobacter</taxon>
    </lineage>
</organism>
<dbReference type="RefSeq" id="WP_090152223.1">
    <property type="nucleotide sequence ID" value="NZ_FNAN01000009.1"/>
</dbReference>
<keyword evidence="5" id="KW-1185">Reference proteome</keyword>